<dbReference type="PROSITE" id="PS50261">
    <property type="entry name" value="G_PROTEIN_RECEP_F2_4"/>
    <property type="match status" value="1"/>
</dbReference>
<organism evidence="12 13">
    <name type="scientific">Porites lobata</name>
    <dbReference type="NCBI Taxonomy" id="104759"/>
    <lineage>
        <taxon>Eukaryota</taxon>
        <taxon>Metazoa</taxon>
        <taxon>Cnidaria</taxon>
        <taxon>Anthozoa</taxon>
        <taxon>Hexacorallia</taxon>
        <taxon>Scleractinia</taxon>
        <taxon>Fungiina</taxon>
        <taxon>Poritidae</taxon>
        <taxon>Porites</taxon>
    </lineage>
</organism>
<dbReference type="InterPro" id="IPR000832">
    <property type="entry name" value="GPCR_2_secretin-like"/>
</dbReference>
<name>A0ABN8NZ61_9CNID</name>
<feature type="domain" description="GAIN-B" evidence="10">
    <location>
        <begin position="437"/>
        <end position="622"/>
    </location>
</feature>
<dbReference type="PROSITE" id="PS50221">
    <property type="entry name" value="GAIN_B"/>
    <property type="match status" value="1"/>
</dbReference>
<evidence type="ECO:0000256" key="1">
    <source>
        <dbReference type="ARBA" id="ARBA00004141"/>
    </source>
</evidence>
<evidence type="ECO:0000256" key="3">
    <source>
        <dbReference type="ARBA" id="ARBA00022989"/>
    </source>
</evidence>
<dbReference type="Pfam" id="PF00431">
    <property type="entry name" value="CUB"/>
    <property type="match status" value="1"/>
</dbReference>
<dbReference type="PROSITE" id="PS01180">
    <property type="entry name" value="CUB"/>
    <property type="match status" value="1"/>
</dbReference>
<feature type="transmembrane region" description="Helical" evidence="8">
    <location>
        <begin position="730"/>
        <end position="750"/>
    </location>
</feature>
<evidence type="ECO:0000256" key="5">
    <source>
        <dbReference type="ARBA" id="ARBA00023157"/>
    </source>
</evidence>
<evidence type="ECO:0000256" key="4">
    <source>
        <dbReference type="ARBA" id="ARBA00023136"/>
    </source>
</evidence>
<feature type="domain" description="G-protein coupled receptors family 2 profile 2" evidence="11">
    <location>
        <begin position="625"/>
        <end position="792"/>
    </location>
</feature>
<dbReference type="InterPro" id="IPR000859">
    <property type="entry name" value="CUB_dom"/>
</dbReference>
<evidence type="ECO:0000313" key="12">
    <source>
        <dbReference type="EMBL" id="CAH3126837.1"/>
    </source>
</evidence>
<feature type="transmembrane region" description="Helical" evidence="8">
    <location>
        <begin position="770"/>
        <end position="793"/>
    </location>
</feature>
<dbReference type="EMBL" id="CALNXK010000043">
    <property type="protein sequence ID" value="CAH3126837.1"/>
    <property type="molecule type" value="Genomic_DNA"/>
</dbReference>
<evidence type="ECO:0000256" key="2">
    <source>
        <dbReference type="ARBA" id="ARBA00022692"/>
    </source>
</evidence>
<dbReference type="InterPro" id="IPR000203">
    <property type="entry name" value="GPS"/>
</dbReference>
<keyword evidence="5 6" id="KW-1015">Disulfide bond</keyword>
<comment type="subcellular location">
    <subcellularLocation>
        <location evidence="1">Membrane</location>
        <topology evidence="1">Multi-pass membrane protein</topology>
    </subcellularLocation>
</comment>
<keyword evidence="13" id="KW-1185">Reference proteome</keyword>
<gene>
    <name evidence="12" type="ORF">PLOB_00032671</name>
</gene>
<protein>
    <submittedName>
        <fullName evidence="12">Uncharacterized protein</fullName>
    </submittedName>
</protein>
<feature type="compositionally biased region" description="Acidic residues" evidence="7">
    <location>
        <begin position="889"/>
        <end position="898"/>
    </location>
</feature>
<dbReference type="SMART" id="SM00303">
    <property type="entry name" value="GPS"/>
    <property type="match status" value="1"/>
</dbReference>
<sequence>MATSLNTCITLKVNPMPEWDKQEIEQMFGSQVEELGQTFTKPIDPFTSDPVDEKVIETLVSITKTGVALLWTYNDSGNAAIDYLNITDSLVISLKKFDCVQERAADIPDRSNRSTRKDLQKVNDFVEMKFDCPLIVINATPPENSHTRKRREVQIEVTMEVNGVENEDDFHEFQLRHHHSRFRRDAAETRQCGPLKCGIERFEVSGLVITNRSWSENLKDSRSSTEFVKLSTELETSLKKVLDPYFTEVNKIHSFTFTKDSTNVAAKFYLDVNLKEVNVTSALKKAANNDTLKNLKVDMRAMSISGPLDVVDGNYTKWGSWSTPCDTDYQQMRKRTCEGSKNGGQCYGDDKEIRKCACGNNTQKEGNITTPRYPSHYPTNVTCVWVLEAPENHTVKLYLEEFELEEDKKCLYDYFEVFEGNTTDEEHRLGNRLCGSHIRQVFQSKGRKMSILFNSDRSLTSNGFRAEWKTQKIKEEIIEYVPQYVTALTMVYSPNVNGTHYPLGTASTCITESQTNDKECVFKEKVFVISRIITSHIDRDLSLAGDNRIVINFEHIMNENLFPMFYNGKKYCVSWNQKAKLQTTGSWTRRGCSVLKTNITHTSCACDHQGIFAVLGQEKIDSSKLNLLANTYIGIGISYFILILAIVHIVWKVEIHGGEVMRINMCVAIMIMQSVFLIGAHVKAQQALCGFLSFAVYFSVLAEFCWLLLHALRIHGKIKKLFASNLNIEIVYFGIGWGLPLLLGLIAIGVKINLKNPDDVCWEAAVGGAMWGYAMPVIAIALLNVAVLVKLLTPTQDVRDGYDYEEMRYRVIKDMFILLCFGLTCTFAYQAVEEERFLEQYLLSSFVIMQALAMFVFGREGRKDFIKRVEKARAETEPEPAKEEPVENIYEDIEEEKAPEEKNAEKGRVKRTRKRASNKPPERIAVSTLKNLNIYKEGDQYVIEA</sequence>
<dbReference type="PANTHER" id="PTHR12011:SF471">
    <property type="entry name" value="G-PROTEIN COUPLED RECEPTORS FAMILY 2 PROFILE 2 DOMAIN-CONTAINING PROTEIN"/>
    <property type="match status" value="1"/>
</dbReference>
<dbReference type="Proteomes" id="UP001159405">
    <property type="component" value="Unassembled WGS sequence"/>
</dbReference>
<dbReference type="InterPro" id="IPR017981">
    <property type="entry name" value="GPCR_2-like_7TM"/>
</dbReference>
<dbReference type="InterPro" id="IPR035914">
    <property type="entry name" value="Sperma_CUB_dom_sf"/>
</dbReference>
<dbReference type="PANTHER" id="PTHR12011">
    <property type="entry name" value="ADHESION G-PROTEIN COUPLED RECEPTOR"/>
    <property type="match status" value="1"/>
</dbReference>
<dbReference type="CDD" id="cd00041">
    <property type="entry name" value="CUB"/>
    <property type="match status" value="1"/>
</dbReference>
<proteinExistence type="predicted"/>
<dbReference type="InterPro" id="IPR057244">
    <property type="entry name" value="GAIN_B"/>
</dbReference>
<evidence type="ECO:0000313" key="13">
    <source>
        <dbReference type="Proteomes" id="UP001159405"/>
    </source>
</evidence>
<dbReference type="Gene3D" id="2.60.120.290">
    <property type="entry name" value="Spermadhesin, CUB domain"/>
    <property type="match status" value="1"/>
</dbReference>
<keyword evidence="2 8" id="KW-0812">Transmembrane</keyword>
<comment type="caution">
    <text evidence="12">The sequence shown here is derived from an EMBL/GenBank/DDBJ whole genome shotgun (WGS) entry which is preliminary data.</text>
</comment>
<evidence type="ECO:0000256" key="7">
    <source>
        <dbReference type="SAM" id="MobiDB-lite"/>
    </source>
</evidence>
<evidence type="ECO:0000259" key="11">
    <source>
        <dbReference type="PROSITE" id="PS50261"/>
    </source>
</evidence>
<keyword evidence="3 8" id="KW-1133">Transmembrane helix</keyword>
<feature type="region of interest" description="Disordered" evidence="7">
    <location>
        <begin position="872"/>
        <end position="924"/>
    </location>
</feature>
<feature type="compositionally biased region" description="Basic and acidic residues" evidence="7">
    <location>
        <begin position="872"/>
        <end position="885"/>
    </location>
</feature>
<dbReference type="SMART" id="SM00042">
    <property type="entry name" value="CUB"/>
    <property type="match status" value="1"/>
</dbReference>
<evidence type="ECO:0000259" key="9">
    <source>
        <dbReference type="PROSITE" id="PS01180"/>
    </source>
</evidence>
<feature type="domain" description="CUB" evidence="9">
    <location>
        <begin position="356"/>
        <end position="471"/>
    </location>
</feature>
<dbReference type="Pfam" id="PF01825">
    <property type="entry name" value="GPS"/>
    <property type="match status" value="1"/>
</dbReference>
<feature type="transmembrane region" description="Helical" evidence="8">
    <location>
        <begin position="814"/>
        <end position="832"/>
    </location>
</feature>
<feature type="transmembrane region" description="Helical" evidence="8">
    <location>
        <begin position="688"/>
        <end position="709"/>
    </location>
</feature>
<feature type="disulfide bond" evidence="6">
    <location>
        <begin position="356"/>
        <end position="383"/>
    </location>
</feature>
<reference evidence="12 13" key="1">
    <citation type="submission" date="2022-05" db="EMBL/GenBank/DDBJ databases">
        <authorList>
            <consortium name="Genoscope - CEA"/>
            <person name="William W."/>
        </authorList>
    </citation>
    <scope>NUCLEOTIDE SEQUENCE [LARGE SCALE GENOMIC DNA]</scope>
</reference>
<evidence type="ECO:0000256" key="8">
    <source>
        <dbReference type="SAM" id="Phobius"/>
    </source>
</evidence>
<feature type="transmembrane region" description="Helical" evidence="8">
    <location>
        <begin position="632"/>
        <end position="651"/>
    </location>
</feature>
<comment type="caution">
    <text evidence="6">Lacks conserved residue(s) required for the propagation of feature annotation.</text>
</comment>
<dbReference type="Gene3D" id="1.20.1070.10">
    <property type="entry name" value="Rhodopsin 7-helix transmembrane proteins"/>
    <property type="match status" value="1"/>
</dbReference>
<evidence type="ECO:0000259" key="10">
    <source>
        <dbReference type="PROSITE" id="PS50221"/>
    </source>
</evidence>
<dbReference type="InterPro" id="IPR000884">
    <property type="entry name" value="TSP1_rpt"/>
</dbReference>
<accession>A0ABN8NZ61</accession>
<feature type="transmembrane region" description="Helical" evidence="8">
    <location>
        <begin position="838"/>
        <end position="858"/>
    </location>
</feature>
<feature type="compositionally biased region" description="Basic residues" evidence="7">
    <location>
        <begin position="908"/>
        <end position="917"/>
    </location>
</feature>
<keyword evidence="4 8" id="KW-0472">Membrane</keyword>
<feature type="transmembrane region" description="Helical" evidence="8">
    <location>
        <begin position="663"/>
        <end position="682"/>
    </location>
</feature>
<dbReference type="SUPFAM" id="SSF49854">
    <property type="entry name" value="Spermadhesin, CUB domain"/>
    <property type="match status" value="1"/>
</dbReference>
<dbReference type="PROSITE" id="PS50092">
    <property type="entry name" value="TSP1"/>
    <property type="match status" value="1"/>
</dbReference>
<evidence type="ECO:0000256" key="6">
    <source>
        <dbReference type="PROSITE-ProRule" id="PRU00059"/>
    </source>
</evidence>
<dbReference type="Pfam" id="PF00002">
    <property type="entry name" value="7tm_2"/>
    <property type="match status" value="1"/>
</dbReference>